<organism evidence="1 2">
    <name type="scientific">Coniosporium uncinatum</name>
    <dbReference type="NCBI Taxonomy" id="93489"/>
    <lineage>
        <taxon>Eukaryota</taxon>
        <taxon>Fungi</taxon>
        <taxon>Dikarya</taxon>
        <taxon>Ascomycota</taxon>
        <taxon>Pezizomycotina</taxon>
        <taxon>Dothideomycetes</taxon>
        <taxon>Dothideomycetes incertae sedis</taxon>
        <taxon>Coniosporium</taxon>
    </lineage>
</organism>
<reference evidence="1" key="1">
    <citation type="submission" date="2024-09" db="EMBL/GenBank/DDBJ databases">
        <title>Black Yeasts Isolated from many extreme environments.</title>
        <authorList>
            <person name="Coleine C."/>
            <person name="Stajich J.E."/>
            <person name="Selbmann L."/>
        </authorList>
    </citation>
    <scope>NUCLEOTIDE SEQUENCE</scope>
    <source>
        <strain evidence="1">CCFEE 5737</strain>
    </source>
</reference>
<sequence length="308" mass="34477">MRDETDVGEQGDAGRMLRSFSVAPAELITIESDTEDDEDELSMDFSTEAAASGPEERYEVEKFGINDEGVKDEDDEKQEFSDQESPARPQERAHSVWDDVPDLGGLNQLNKVPKRPQRPGLGFDFNVLEAFTQNLASQIATFVGQLQDPGQPSIRVPRLLGAPKPARHPRVSRLQADNQQSREDSYVGTKDEPIDVDSDVKSESEEELLDATRDISRPRPLPRRPIDTTQKHSTQTEPQPQQSRGHVDQGPSREEDQPLQEIQAVEKLADLQDEDDEDDTFVFQDGEWIAYSPPPRPLPGSQLPRGAK</sequence>
<feature type="non-terminal residue" evidence="1">
    <location>
        <position position="308"/>
    </location>
</feature>
<name>A0ACC3DFT1_9PEZI</name>
<evidence type="ECO:0000313" key="2">
    <source>
        <dbReference type="Proteomes" id="UP001186974"/>
    </source>
</evidence>
<protein>
    <submittedName>
        <fullName evidence="1">Uncharacterized protein</fullName>
    </submittedName>
</protein>
<evidence type="ECO:0000313" key="1">
    <source>
        <dbReference type="EMBL" id="KAK3068393.1"/>
    </source>
</evidence>
<accession>A0ACC3DFT1</accession>
<dbReference type="Proteomes" id="UP001186974">
    <property type="component" value="Unassembled WGS sequence"/>
</dbReference>
<dbReference type="EMBL" id="JAWDJW010005305">
    <property type="protein sequence ID" value="KAK3068393.1"/>
    <property type="molecule type" value="Genomic_DNA"/>
</dbReference>
<keyword evidence="2" id="KW-1185">Reference proteome</keyword>
<proteinExistence type="predicted"/>
<comment type="caution">
    <text evidence="1">The sequence shown here is derived from an EMBL/GenBank/DDBJ whole genome shotgun (WGS) entry which is preliminary data.</text>
</comment>
<gene>
    <name evidence="1" type="ORF">LTS18_000681</name>
</gene>